<gene>
    <name evidence="2" type="ORF">LTRI10_LOCUS32553</name>
</gene>
<keyword evidence="3" id="KW-1185">Reference proteome</keyword>
<accession>A0AAV2F2T2</accession>
<feature type="compositionally biased region" description="Basic residues" evidence="1">
    <location>
        <begin position="1"/>
        <end position="18"/>
    </location>
</feature>
<organism evidence="2 3">
    <name type="scientific">Linum trigynum</name>
    <dbReference type="NCBI Taxonomy" id="586398"/>
    <lineage>
        <taxon>Eukaryota</taxon>
        <taxon>Viridiplantae</taxon>
        <taxon>Streptophyta</taxon>
        <taxon>Embryophyta</taxon>
        <taxon>Tracheophyta</taxon>
        <taxon>Spermatophyta</taxon>
        <taxon>Magnoliopsida</taxon>
        <taxon>eudicotyledons</taxon>
        <taxon>Gunneridae</taxon>
        <taxon>Pentapetalae</taxon>
        <taxon>rosids</taxon>
        <taxon>fabids</taxon>
        <taxon>Malpighiales</taxon>
        <taxon>Linaceae</taxon>
        <taxon>Linum</taxon>
    </lineage>
</organism>
<reference evidence="2 3" key="1">
    <citation type="submission" date="2024-04" db="EMBL/GenBank/DDBJ databases">
        <authorList>
            <person name="Fracassetti M."/>
        </authorList>
    </citation>
    <scope>NUCLEOTIDE SEQUENCE [LARGE SCALE GENOMIC DNA]</scope>
</reference>
<evidence type="ECO:0000256" key="1">
    <source>
        <dbReference type="SAM" id="MobiDB-lite"/>
    </source>
</evidence>
<protein>
    <submittedName>
        <fullName evidence="2">Uncharacterized protein</fullName>
    </submittedName>
</protein>
<dbReference type="EMBL" id="OZ034819">
    <property type="protein sequence ID" value="CAL1391865.1"/>
    <property type="molecule type" value="Genomic_DNA"/>
</dbReference>
<name>A0AAV2F2T2_9ROSI</name>
<sequence>MLPHGTHRHRITKQHHLHQTPTMMENEALENPNPDRGRQRRPQPPLADLRRTKQHLPNEQSIEREQRVERTIDEGAIRMIFYLQNPQAESRSV</sequence>
<evidence type="ECO:0000313" key="2">
    <source>
        <dbReference type="EMBL" id="CAL1391865.1"/>
    </source>
</evidence>
<feature type="region of interest" description="Disordered" evidence="1">
    <location>
        <begin position="1"/>
        <end position="67"/>
    </location>
</feature>
<proteinExistence type="predicted"/>
<dbReference type="Proteomes" id="UP001497516">
    <property type="component" value="Chromosome 6"/>
</dbReference>
<evidence type="ECO:0000313" key="3">
    <source>
        <dbReference type="Proteomes" id="UP001497516"/>
    </source>
</evidence>
<dbReference type="AlphaFoldDB" id="A0AAV2F2T2"/>